<dbReference type="Gene3D" id="3.40.50.150">
    <property type="entry name" value="Vaccinia Virus protein VP39"/>
    <property type="match status" value="1"/>
</dbReference>
<feature type="domain" description="Methyltransferase type 11" evidence="5">
    <location>
        <begin position="54"/>
        <end position="147"/>
    </location>
</feature>
<comment type="caution">
    <text evidence="6">The sequence shown here is derived from an EMBL/GenBank/DDBJ whole genome shotgun (WGS) entry which is preliminary data.</text>
</comment>
<evidence type="ECO:0000256" key="4">
    <source>
        <dbReference type="ARBA" id="ARBA00025707"/>
    </source>
</evidence>
<accession>A0ABS5VTF9</accession>
<reference evidence="6 7" key="1">
    <citation type="submission" date="2021-05" db="EMBL/GenBank/DDBJ databases">
        <title>A Polyphasic approach of four new species of the genus Ohtaekwangia: Ohtaekwangia histidinii sp. nov., Ohtaekwangia cretensis sp. nov., Ohtaekwangia indiensis sp. nov., Ohtaekwangia reichenbachii sp. nov. from diverse environment.</title>
        <authorList>
            <person name="Octaviana S."/>
        </authorList>
    </citation>
    <scope>NUCLEOTIDE SEQUENCE [LARGE SCALE GENOMIC DNA]</scope>
    <source>
        <strain evidence="6 7">PWU20</strain>
    </source>
</reference>
<dbReference type="SUPFAM" id="SSF53335">
    <property type="entry name" value="S-adenosyl-L-methionine-dependent methyltransferases"/>
    <property type="match status" value="1"/>
</dbReference>
<dbReference type="Pfam" id="PF08241">
    <property type="entry name" value="Methyltransf_11"/>
    <property type="match status" value="1"/>
</dbReference>
<name>A0ABS5VTF9_9BACT</name>
<dbReference type="CDD" id="cd02440">
    <property type="entry name" value="AdoMet_MTases"/>
    <property type="match status" value="1"/>
</dbReference>
<dbReference type="PANTHER" id="PTHR44307:SF2">
    <property type="entry name" value="PHOSPHOETHANOLAMINE METHYLTRANSFERASE ISOFORM X1"/>
    <property type="match status" value="1"/>
</dbReference>
<evidence type="ECO:0000256" key="1">
    <source>
        <dbReference type="ARBA" id="ARBA00005189"/>
    </source>
</evidence>
<evidence type="ECO:0000259" key="5">
    <source>
        <dbReference type="Pfam" id="PF08241"/>
    </source>
</evidence>
<evidence type="ECO:0000313" key="6">
    <source>
        <dbReference type="EMBL" id="MBT1704059.1"/>
    </source>
</evidence>
<dbReference type="Proteomes" id="UP000772618">
    <property type="component" value="Unassembled WGS sequence"/>
</dbReference>
<evidence type="ECO:0000256" key="2">
    <source>
        <dbReference type="ARBA" id="ARBA00022603"/>
    </source>
</evidence>
<gene>
    <name evidence="6" type="ORF">KK060_12265</name>
</gene>
<proteinExistence type="predicted"/>
<comment type="pathway">
    <text evidence="4">Phospholipid metabolism.</text>
</comment>
<dbReference type="RefSeq" id="WP_254154021.1">
    <property type="nucleotide sequence ID" value="NZ_JAHESD010000024.1"/>
</dbReference>
<dbReference type="EMBL" id="JAHESD010000024">
    <property type="protein sequence ID" value="MBT1704059.1"/>
    <property type="molecule type" value="Genomic_DNA"/>
</dbReference>
<dbReference type="InterPro" id="IPR013216">
    <property type="entry name" value="Methyltransf_11"/>
</dbReference>
<dbReference type="GO" id="GO:0032259">
    <property type="term" value="P:methylation"/>
    <property type="evidence" value="ECO:0007669"/>
    <property type="project" value="UniProtKB-KW"/>
</dbReference>
<dbReference type="GO" id="GO:0008168">
    <property type="term" value="F:methyltransferase activity"/>
    <property type="evidence" value="ECO:0007669"/>
    <property type="project" value="UniProtKB-KW"/>
</dbReference>
<comment type="pathway">
    <text evidence="1">Lipid metabolism.</text>
</comment>
<protein>
    <submittedName>
        <fullName evidence="6">Methyltransferase domain-containing protein</fullName>
    </submittedName>
</protein>
<keyword evidence="7" id="KW-1185">Reference proteome</keyword>
<dbReference type="PANTHER" id="PTHR44307">
    <property type="entry name" value="PHOSPHOETHANOLAMINE METHYLTRANSFERASE"/>
    <property type="match status" value="1"/>
</dbReference>
<dbReference type="InterPro" id="IPR029063">
    <property type="entry name" value="SAM-dependent_MTases_sf"/>
</dbReference>
<sequence>MNLEETNELTKKAYDKTAHKYHDHFKDEIIQKEYDRLLLDRFSDSLTKNSLICDMGCGPSGHISKYLFDKGHQVVGIDISQRCIDIATSYNPELEFKVMDMMNTDFKDNSFDAIVSFYSIIYTPREYIGRIFSEFNRILKTNGKLLVVVKKGTSEGMIDDEWYEGNKVYFTHFFEDEIRSYFMRSNFNIDFFDTRKPYDFEFNVERIYAIGTKVD</sequence>
<keyword evidence="3" id="KW-0808">Transferase</keyword>
<evidence type="ECO:0000313" key="7">
    <source>
        <dbReference type="Proteomes" id="UP000772618"/>
    </source>
</evidence>
<organism evidence="6 7">
    <name type="scientific">Chryseosolibacter indicus</name>
    <dbReference type="NCBI Taxonomy" id="2782351"/>
    <lineage>
        <taxon>Bacteria</taxon>
        <taxon>Pseudomonadati</taxon>
        <taxon>Bacteroidota</taxon>
        <taxon>Cytophagia</taxon>
        <taxon>Cytophagales</taxon>
        <taxon>Chryseotaleaceae</taxon>
        <taxon>Chryseosolibacter</taxon>
    </lineage>
</organism>
<evidence type="ECO:0000256" key="3">
    <source>
        <dbReference type="ARBA" id="ARBA00022679"/>
    </source>
</evidence>
<keyword evidence="2 6" id="KW-0489">Methyltransferase</keyword>